<proteinExistence type="inferred from homology"/>
<keyword evidence="11 14" id="KW-0131">Cell cycle</keyword>
<reference evidence="18" key="1">
    <citation type="submission" date="2021-01" db="EMBL/GenBank/DDBJ databases">
        <title>Marivirga sp. nov., isolated from intertidal surface sediments.</title>
        <authorList>
            <person name="Zhang M."/>
        </authorList>
    </citation>
    <scope>NUCLEOTIDE SEQUENCE</scope>
    <source>
        <strain evidence="18">SM1354</strain>
    </source>
</reference>
<keyword evidence="8 14" id="KW-0067">ATP-binding</keyword>
<dbReference type="InterPro" id="IPR036615">
    <property type="entry name" value="Mur_ligase_C_dom_sf"/>
</dbReference>
<comment type="similarity">
    <text evidence="14">Belongs to the MurCDEF family.</text>
</comment>
<comment type="catalytic activity">
    <reaction evidence="13 14">
        <text>UDP-N-acetyl-alpha-D-muramate + L-alanine + ATP = UDP-N-acetyl-alpha-D-muramoyl-L-alanine + ADP + phosphate + H(+)</text>
        <dbReference type="Rhea" id="RHEA:23372"/>
        <dbReference type="ChEBI" id="CHEBI:15378"/>
        <dbReference type="ChEBI" id="CHEBI:30616"/>
        <dbReference type="ChEBI" id="CHEBI:43474"/>
        <dbReference type="ChEBI" id="CHEBI:57972"/>
        <dbReference type="ChEBI" id="CHEBI:70757"/>
        <dbReference type="ChEBI" id="CHEBI:83898"/>
        <dbReference type="ChEBI" id="CHEBI:456216"/>
        <dbReference type="EC" id="6.3.2.8"/>
    </reaction>
</comment>
<comment type="caution">
    <text evidence="18">The sequence shown here is derived from an EMBL/GenBank/DDBJ whole genome shotgun (WGS) entry which is preliminary data.</text>
</comment>
<evidence type="ECO:0000256" key="11">
    <source>
        <dbReference type="ARBA" id="ARBA00023306"/>
    </source>
</evidence>
<evidence type="ECO:0000256" key="1">
    <source>
        <dbReference type="ARBA" id="ARBA00004496"/>
    </source>
</evidence>
<dbReference type="GO" id="GO:0008763">
    <property type="term" value="F:UDP-N-acetylmuramate-L-alanine ligase activity"/>
    <property type="evidence" value="ECO:0007669"/>
    <property type="project" value="UniProtKB-UniRule"/>
</dbReference>
<dbReference type="Gene3D" id="3.90.190.20">
    <property type="entry name" value="Mur ligase, C-terminal domain"/>
    <property type="match status" value="1"/>
</dbReference>
<evidence type="ECO:0000256" key="12">
    <source>
        <dbReference type="ARBA" id="ARBA00023316"/>
    </source>
</evidence>
<evidence type="ECO:0000313" key="18">
    <source>
        <dbReference type="EMBL" id="MBL0766728.1"/>
    </source>
</evidence>
<evidence type="ECO:0000256" key="3">
    <source>
        <dbReference type="ARBA" id="ARBA00012211"/>
    </source>
</evidence>
<dbReference type="EMBL" id="JAERQG010000004">
    <property type="protein sequence ID" value="MBL0766728.1"/>
    <property type="molecule type" value="Genomic_DNA"/>
</dbReference>
<dbReference type="Gene3D" id="3.40.50.720">
    <property type="entry name" value="NAD(P)-binding Rossmann-like Domain"/>
    <property type="match status" value="1"/>
</dbReference>
<dbReference type="HAMAP" id="MF_00046">
    <property type="entry name" value="MurC"/>
    <property type="match status" value="1"/>
</dbReference>
<dbReference type="PANTHER" id="PTHR43445:SF3">
    <property type="entry name" value="UDP-N-ACETYLMURAMATE--L-ALANINE LIGASE"/>
    <property type="match status" value="1"/>
</dbReference>
<dbReference type="EC" id="6.3.2.8" evidence="3 14"/>
<keyword evidence="6 14" id="KW-0132">Cell division</keyword>
<dbReference type="GO" id="GO:0009252">
    <property type="term" value="P:peptidoglycan biosynthetic process"/>
    <property type="evidence" value="ECO:0007669"/>
    <property type="project" value="UniProtKB-UniRule"/>
</dbReference>
<dbReference type="AlphaFoldDB" id="A0A937DI88"/>
<name>A0A937DI88_9BACT</name>
<feature type="domain" description="Mur ligase N-terminal catalytic" evidence="15">
    <location>
        <begin position="10"/>
        <end position="111"/>
    </location>
</feature>
<dbReference type="SUPFAM" id="SSF53623">
    <property type="entry name" value="MurD-like peptide ligases, catalytic domain"/>
    <property type="match status" value="1"/>
</dbReference>
<dbReference type="GO" id="GO:0071555">
    <property type="term" value="P:cell wall organization"/>
    <property type="evidence" value="ECO:0007669"/>
    <property type="project" value="UniProtKB-KW"/>
</dbReference>
<feature type="domain" description="Mur ligase C-terminal" evidence="16">
    <location>
        <begin position="322"/>
        <end position="417"/>
    </location>
</feature>
<keyword evidence="7 14" id="KW-0547">Nucleotide-binding</keyword>
<keyword evidence="5 14" id="KW-0436">Ligase</keyword>
<dbReference type="Gene3D" id="3.40.1190.10">
    <property type="entry name" value="Mur-like, catalytic domain"/>
    <property type="match status" value="1"/>
</dbReference>
<dbReference type="GO" id="GO:0008360">
    <property type="term" value="P:regulation of cell shape"/>
    <property type="evidence" value="ECO:0007669"/>
    <property type="project" value="UniProtKB-KW"/>
</dbReference>
<dbReference type="NCBIfam" id="TIGR01082">
    <property type="entry name" value="murC"/>
    <property type="match status" value="1"/>
</dbReference>
<evidence type="ECO:0000259" key="15">
    <source>
        <dbReference type="Pfam" id="PF01225"/>
    </source>
</evidence>
<keyword evidence="19" id="KW-1185">Reference proteome</keyword>
<evidence type="ECO:0000256" key="10">
    <source>
        <dbReference type="ARBA" id="ARBA00022984"/>
    </source>
</evidence>
<protein>
    <recommendedName>
        <fullName evidence="3 14">UDP-N-acetylmuramate--L-alanine ligase</fullName>
        <ecNumber evidence="3 14">6.3.2.8</ecNumber>
    </recommendedName>
    <alternativeName>
        <fullName evidence="14">UDP-N-acetylmuramoyl-L-alanine synthetase</fullName>
    </alternativeName>
</protein>
<dbReference type="InterPro" id="IPR005758">
    <property type="entry name" value="UDP-N-AcMur_Ala_ligase_MurC"/>
</dbReference>
<accession>A0A937DI88</accession>
<evidence type="ECO:0000256" key="13">
    <source>
        <dbReference type="ARBA" id="ARBA00047833"/>
    </source>
</evidence>
<evidence type="ECO:0000256" key="5">
    <source>
        <dbReference type="ARBA" id="ARBA00022598"/>
    </source>
</evidence>
<dbReference type="Proteomes" id="UP000642920">
    <property type="component" value="Unassembled WGS sequence"/>
</dbReference>
<dbReference type="Pfam" id="PF02875">
    <property type="entry name" value="Mur_ligase_C"/>
    <property type="match status" value="1"/>
</dbReference>
<dbReference type="SUPFAM" id="SSF51984">
    <property type="entry name" value="MurCD N-terminal domain"/>
    <property type="match status" value="1"/>
</dbReference>
<evidence type="ECO:0000256" key="8">
    <source>
        <dbReference type="ARBA" id="ARBA00022840"/>
    </source>
</evidence>
<dbReference type="Pfam" id="PF08245">
    <property type="entry name" value="Mur_ligase_M"/>
    <property type="match status" value="1"/>
</dbReference>
<dbReference type="InterPro" id="IPR036565">
    <property type="entry name" value="Mur-like_cat_sf"/>
</dbReference>
<gene>
    <name evidence="14" type="primary">murC</name>
    <name evidence="18" type="ORF">JKP34_15785</name>
</gene>
<evidence type="ECO:0000256" key="7">
    <source>
        <dbReference type="ARBA" id="ARBA00022741"/>
    </source>
</evidence>
<keyword evidence="10 14" id="KW-0573">Peptidoglycan synthesis</keyword>
<sequence>MNIKEVHSAYFIGIGGIGMSAIARWFHHNGVKVTGYDKTPSPLTERLQQEGIDVDFDESVAALPGFVKEQDEKVLLVYTPAIPAKHKAFSYLKENGFKLYKRSEVLGEITKGLFTIAVAGTHGKTTTSSMVAHILKHSGENVTGFLGGISVNYDTNMLLNEGEMNTAKVVVEADEFDRSFLTLHPNIAIVTSTDADHLDIYGEANELKKSFAEFLQKVNAEGQIFIKEGLWEGLSTDKIAATHSEYAIEKGANVKAFNIRIENGAFSFDVAINGELMTDFELAVPGYHNVENATAAIAVAKKINISTDKIKAAIASYKGVKRRFEYIIRRDDFIFIDDYAHHPSEISAMLKSARALFPDKKITVLFQPHLYSRTRDFAEGFSESLSLADEALLLDIYPAREEPIEGVNSEMLLSNITADRKLILAKEEVGNYASNNRFEVFITLGAGDIDRLVTPLKEIFNKTYAV</sequence>
<dbReference type="GO" id="GO:0005737">
    <property type="term" value="C:cytoplasm"/>
    <property type="evidence" value="ECO:0007669"/>
    <property type="project" value="UniProtKB-SubCell"/>
</dbReference>
<evidence type="ECO:0000259" key="17">
    <source>
        <dbReference type="Pfam" id="PF08245"/>
    </source>
</evidence>
<evidence type="ECO:0000256" key="14">
    <source>
        <dbReference type="HAMAP-Rule" id="MF_00046"/>
    </source>
</evidence>
<evidence type="ECO:0000259" key="16">
    <source>
        <dbReference type="Pfam" id="PF02875"/>
    </source>
</evidence>
<keyword evidence="9 14" id="KW-0133">Cell shape</keyword>
<keyword evidence="12 14" id="KW-0961">Cell wall biogenesis/degradation</keyword>
<dbReference type="PANTHER" id="PTHR43445">
    <property type="entry name" value="UDP-N-ACETYLMURAMATE--L-ALANINE LIGASE-RELATED"/>
    <property type="match status" value="1"/>
</dbReference>
<dbReference type="InterPro" id="IPR050061">
    <property type="entry name" value="MurCDEF_pg_biosynth"/>
</dbReference>
<keyword evidence="4 14" id="KW-0963">Cytoplasm</keyword>
<feature type="binding site" evidence="14">
    <location>
        <begin position="120"/>
        <end position="126"/>
    </location>
    <ligand>
        <name>ATP</name>
        <dbReference type="ChEBI" id="CHEBI:30616"/>
    </ligand>
</feature>
<evidence type="ECO:0000256" key="4">
    <source>
        <dbReference type="ARBA" id="ARBA00022490"/>
    </source>
</evidence>
<comment type="pathway">
    <text evidence="2 14">Cell wall biogenesis; peptidoglycan biosynthesis.</text>
</comment>
<organism evidence="18 19">
    <name type="scientific">Marivirga atlantica</name>
    <dbReference type="NCBI Taxonomy" id="1548457"/>
    <lineage>
        <taxon>Bacteria</taxon>
        <taxon>Pseudomonadati</taxon>
        <taxon>Bacteroidota</taxon>
        <taxon>Cytophagia</taxon>
        <taxon>Cytophagales</taxon>
        <taxon>Marivirgaceae</taxon>
        <taxon>Marivirga</taxon>
    </lineage>
</organism>
<dbReference type="RefSeq" id="WP_201923587.1">
    <property type="nucleotide sequence ID" value="NZ_JAERQG010000004.1"/>
</dbReference>
<dbReference type="InterPro" id="IPR004101">
    <property type="entry name" value="Mur_ligase_C"/>
</dbReference>
<evidence type="ECO:0000256" key="9">
    <source>
        <dbReference type="ARBA" id="ARBA00022960"/>
    </source>
</evidence>
<comment type="function">
    <text evidence="14">Cell wall formation.</text>
</comment>
<dbReference type="InterPro" id="IPR013221">
    <property type="entry name" value="Mur_ligase_cen"/>
</dbReference>
<dbReference type="Pfam" id="PF01225">
    <property type="entry name" value="Mur_ligase"/>
    <property type="match status" value="1"/>
</dbReference>
<dbReference type="SUPFAM" id="SSF53244">
    <property type="entry name" value="MurD-like peptide ligases, peptide-binding domain"/>
    <property type="match status" value="1"/>
</dbReference>
<dbReference type="InterPro" id="IPR000713">
    <property type="entry name" value="Mur_ligase_N"/>
</dbReference>
<feature type="domain" description="Mur ligase central" evidence="17">
    <location>
        <begin position="118"/>
        <end position="300"/>
    </location>
</feature>
<dbReference type="GO" id="GO:0051301">
    <property type="term" value="P:cell division"/>
    <property type="evidence" value="ECO:0007669"/>
    <property type="project" value="UniProtKB-KW"/>
</dbReference>
<dbReference type="GO" id="GO:0005524">
    <property type="term" value="F:ATP binding"/>
    <property type="evidence" value="ECO:0007669"/>
    <property type="project" value="UniProtKB-UniRule"/>
</dbReference>
<comment type="subcellular location">
    <subcellularLocation>
        <location evidence="1 14">Cytoplasm</location>
    </subcellularLocation>
</comment>
<evidence type="ECO:0000256" key="6">
    <source>
        <dbReference type="ARBA" id="ARBA00022618"/>
    </source>
</evidence>
<evidence type="ECO:0000256" key="2">
    <source>
        <dbReference type="ARBA" id="ARBA00004752"/>
    </source>
</evidence>
<evidence type="ECO:0000313" key="19">
    <source>
        <dbReference type="Proteomes" id="UP000642920"/>
    </source>
</evidence>